<sequence>MKIKEIIKISLTKSLFFVFLTTFLKKLFYLISNVQRQEDTIIIDAIFNQIYCVIIFGLFLLLAYKSYEKDRKTSFNDILTITLFYVLISYLISWVIDFSFYHFHEFINNSEEKSKTGLLGLMDFSPYHVNNFDLIQYFFITPYISILEFLKSGNFSWLFNIFYPPSFLIATIIIYFKSLYILFEKENKTKFYALIPILNNITLLRITNKPIWWIVPLLIPFIRFIPKFFINQILAKTYKKNKSFAFGMTFFPWFFYGKLTLENKSY</sequence>
<keyword evidence="1" id="KW-0472">Membrane</keyword>
<proteinExistence type="predicted"/>
<reference evidence="2" key="1">
    <citation type="submission" date="2024-08" db="EMBL/GenBank/DDBJ databases">
        <title>Whole genome sequence of Tenacibaculum sp. strain pbs-1 associated with black-spot shell disease in Akoya pearl oysters.</title>
        <authorList>
            <person name="Sakatoku A."/>
            <person name="Suzuki T."/>
            <person name="Hatano K."/>
            <person name="Seki M."/>
            <person name="Tanaka D."/>
            <person name="Nakamura S."/>
            <person name="Suzuki N."/>
            <person name="Isshiki T."/>
        </authorList>
    </citation>
    <scope>NUCLEOTIDE SEQUENCE</scope>
    <source>
        <strain evidence="2">Pbs-1</strain>
    </source>
</reference>
<dbReference type="EMBL" id="AP035888">
    <property type="protein sequence ID" value="BFP67265.1"/>
    <property type="molecule type" value="Genomic_DNA"/>
</dbReference>
<dbReference type="Pfam" id="PF18936">
    <property type="entry name" value="DUF5684"/>
    <property type="match status" value="1"/>
</dbReference>
<accession>A0AB33KXB9</accession>
<feature type="transmembrane region" description="Helical" evidence="1">
    <location>
        <begin position="211"/>
        <end position="230"/>
    </location>
</feature>
<organism evidence="2">
    <name type="scientific">Tenacibaculum sp. Pbs-1</name>
    <dbReference type="NCBI Taxonomy" id="3238748"/>
    <lineage>
        <taxon>Bacteria</taxon>
        <taxon>Pseudomonadati</taxon>
        <taxon>Bacteroidota</taxon>
        <taxon>Flavobacteriia</taxon>
        <taxon>Flavobacteriales</taxon>
        <taxon>Flavobacteriaceae</taxon>
        <taxon>Tenacibaculum</taxon>
    </lineage>
</organism>
<protein>
    <submittedName>
        <fullName evidence="2">Uncharacterized protein</fullName>
    </submittedName>
</protein>
<gene>
    <name evidence="2" type="ORF">Pbs1_06080</name>
</gene>
<feature type="transmembrane region" description="Helical" evidence="1">
    <location>
        <begin position="41"/>
        <end position="63"/>
    </location>
</feature>
<feature type="transmembrane region" description="Helical" evidence="1">
    <location>
        <begin position="12"/>
        <end position="29"/>
    </location>
</feature>
<keyword evidence="1" id="KW-0812">Transmembrane</keyword>
<name>A0AB33KXB9_9FLAO</name>
<dbReference type="InterPro" id="IPR043739">
    <property type="entry name" value="DUF5684"/>
</dbReference>
<evidence type="ECO:0000256" key="1">
    <source>
        <dbReference type="SAM" id="Phobius"/>
    </source>
</evidence>
<feature type="transmembrane region" description="Helical" evidence="1">
    <location>
        <begin position="75"/>
        <end position="96"/>
    </location>
</feature>
<keyword evidence="1" id="KW-1133">Transmembrane helix</keyword>
<evidence type="ECO:0000313" key="2">
    <source>
        <dbReference type="EMBL" id="BFP67265.1"/>
    </source>
</evidence>
<dbReference type="AlphaFoldDB" id="A0AB33KXB9"/>
<feature type="transmembrane region" description="Helical" evidence="1">
    <location>
        <begin position="242"/>
        <end position="261"/>
    </location>
</feature>
<feature type="transmembrane region" description="Helical" evidence="1">
    <location>
        <begin position="162"/>
        <end position="183"/>
    </location>
</feature>